<dbReference type="RefSeq" id="WP_242162691.1">
    <property type="nucleotide sequence ID" value="NZ_JAJMLW010000001.1"/>
</dbReference>
<keyword evidence="5" id="KW-0784">Thiamine biosynthesis</keyword>
<proteinExistence type="predicted"/>
<dbReference type="PANTHER" id="PTHR20858">
    <property type="entry name" value="PHOSPHOMETHYLPYRIMIDINE KINASE"/>
    <property type="match status" value="1"/>
</dbReference>
<evidence type="ECO:0000256" key="1">
    <source>
        <dbReference type="ARBA" id="ARBA00022679"/>
    </source>
</evidence>
<dbReference type="EMBL" id="JAJMLW010000001">
    <property type="protein sequence ID" value="MCI2240970.1"/>
    <property type="molecule type" value="Genomic_DNA"/>
</dbReference>
<dbReference type="InterPro" id="IPR004625">
    <property type="entry name" value="PyrdxlKinase"/>
</dbReference>
<keyword evidence="2" id="KW-0547">Nucleotide-binding</keyword>
<evidence type="ECO:0000256" key="5">
    <source>
        <dbReference type="ARBA" id="ARBA00022977"/>
    </source>
</evidence>
<dbReference type="CDD" id="cd01173">
    <property type="entry name" value="pyridoxal_pyridoxamine_kinase"/>
    <property type="match status" value="1"/>
</dbReference>
<reference evidence="7" key="1">
    <citation type="submission" date="2021-11" db="EMBL/GenBank/DDBJ databases">
        <title>A Novel Adlercreutzia Species, isolated from a Allomyrina dichotoma larva feces.</title>
        <authorList>
            <person name="Suh M.K."/>
        </authorList>
    </citation>
    <scope>NUCLEOTIDE SEQUENCE</scope>
    <source>
        <strain evidence="7">JBNU-10</strain>
    </source>
</reference>
<evidence type="ECO:0000313" key="7">
    <source>
        <dbReference type="EMBL" id="MCI2240970.1"/>
    </source>
</evidence>
<dbReference type="GO" id="GO:0016301">
    <property type="term" value="F:kinase activity"/>
    <property type="evidence" value="ECO:0007669"/>
    <property type="project" value="UniProtKB-KW"/>
</dbReference>
<dbReference type="Pfam" id="PF08543">
    <property type="entry name" value="Phos_pyr_kin"/>
    <property type="match status" value="1"/>
</dbReference>
<gene>
    <name evidence="7" type="ORF">LPT13_01195</name>
</gene>
<keyword evidence="8" id="KW-1185">Reference proteome</keyword>
<sequence>MTAESPACEGTEGASAEGAGLRLYEREGAYIPRVAAVHDLCGYGKCSLGVAIPVLSAAGCDVCPVPTGLFSSHTAFPGWYMHDTTDILADYLAAWRGIDVDIDAVYSGFLGAPEQVDIIRSLYETYPGALRVVDPVMADHGKVYPTYTPELCDAMAELACGADVLTPNLTEAAIILGEPIGDDWGGTDIPDEEAHRLVRALLAKGAKHVVLKGVKRQGEDVVRNFVGSQGTDEIVEVSNEYLPYLLHGTGDVYASCLLAALMAGRTLAEAVAFAGDFVHDAMIVSAEQPHFQERGVSFEPLLGKVTALL</sequence>
<protein>
    <submittedName>
        <fullName evidence="7">PfkB family carbohydrate kinase</fullName>
    </submittedName>
</protein>
<comment type="caution">
    <text evidence="7">The sequence shown here is derived from an EMBL/GenBank/DDBJ whole genome shotgun (WGS) entry which is preliminary data.</text>
</comment>
<evidence type="ECO:0000313" key="8">
    <source>
        <dbReference type="Proteomes" id="UP001430755"/>
    </source>
</evidence>
<accession>A0ABS9WDN3</accession>
<evidence type="ECO:0000256" key="4">
    <source>
        <dbReference type="ARBA" id="ARBA00022840"/>
    </source>
</evidence>
<dbReference type="PANTHER" id="PTHR20858:SF17">
    <property type="entry name" value="HYDROXYMETHYLPYRIMIDINE_PHOSPHOMETHYLPYRIMIDINE KINASE THI20-RELATED"/>
    <property type="match status" value="1"/>
</dbReference>
<dbReference type="Proteomes" id="UP001430755">
    <property type="component" value="Unassembled WGS sequence"/>
</dbReference>
<evidence type="ECO:0000259" key="6">
    <source>
        <dbReference type="Pfam" id="PF08543"/>
    </source>
</evidence>
<keyword evidence="4" id="KW-0067">ATP-binding</keyword>
<dbReference type="InterPro" id="IPR013749">
    <property type="entry name" value="PM/HMP-P_kinase-1"/>
</dbReference>
<feature type="domain" description="Pyridoxamine kinase/Phosphomethylpyrimidine kinase" evidence="6">
    <location>
        <begin position="99"/>
        <end position="283"/>
    </location>
</feature>
<evidence type="ECO:0000256" key="2">
    <source>
        <dbReference type="ARBA" id="ARBA00022741"/>
    </source>
</evidence>
<evidence type="ECO:0000256" key="3">
    <source>
        <dbReference type="ARBA" id="ARBA00022777"/>
    </source>
</evidence>
<organism evidence="7 8">
    <name type="scientific">Adlercreutzia faecimuris</name>
    <dbReference type="NCBI Taxonomy" id="2897341"/>
    <lineage>
        <taxon>Bacteria</taxon>
        <taxon>Bacillati</taxon>
        <taxon>Actinomycetota</taxon>
        <taxon>Coriobacteriia</taxon>
        <taxon>Eggerthellales</taxon>
        <taxon>Eggerthellaceae</taxon>
        <taxon>Adlercreutzia</taxon>
    </lineage>
</organism>
<keyword evidence="1" id="KW-0808">Transferase</keyword>
<name>A0ABS9WDN3_9ACTN</name>
<keyword evidence="3 7" id="KW-0418">Kinase</keyword>